<dbReference type="HOGENOM" id="CLU_3002147_0_0_1"/>
<dbReference type="EMBL" id="KN833954">
    <property type="protein sequence ID" value="KIK14109.1"/>
    <property type="molecule type" value="Genomic_DNA"/>
</dbReference>
<evidence type="ECO:0000313" key="2">
    <source>
        <dbReference type="Proteomes" id="UP000054018"/>
    </source>
</evidence>
<proteinExistence type="predicted"/>
<sequence>MAGPRRHLLSLIVPLAEHAWRWRSLDIRGFPPSTLQFMLAHFDSVSYSPVESIHIRS</sequence>
<dbReference type="Proteomes" id="UP000054018">
    <property type="component" value="Unassembled WGS sequence"/>
</dbReference>
<feature type="non-terminal residue" evidence="1">
    <location>
        <position position="57"/>
    </location>
</feature>
<organism evidence="1 2">
    <name type="scientific">Pisolithus microcarpus 441</name>
    <dbReference type="NCBI Taxonomy" id="765257"/>
    <lineage>
        <taxon>Eukaryota</taxon>
        <taxon>Fungi</taxon>
        <taxon>Dikarya</taxon>
        <taxon>Basidiomycota</taxon>
        <taxon>Agaricomycotina</taxon>
        <taxon>Agaricomycetes</taxon>
        <taxon>Agaricomycetidae</taxon>
        <taxon>Boletales</taxon>
        <taxon>Sclerodermatineae</taxon>
        <taxon>Pisolithaceae</taxon>
        <taxon>Pisolithus</taxon>
    </lineage>
</organism>
<dbReference type="STRING" id="765257.A0A0C9YJX2"/>
<reference evidence="1 2" key="1">
    <citation type="submission" date="2014-04" db="EMBL/GenBank/DDBJ databases">
        <authorList>
            <consortium name="DOE Joint Genome Institute"/>
            <person name="Kuo A."/>
            <person name="Kohler A."/>
            <person name="Costa M.D."/>
            <person name="Nagy L.G."/>
            <person name="Floudas D."/>
            <person name="Copeland A."/>
            <person name="Barry K.W."/>
            <person name="Cichocki N."/>
            <person name="Veneault-Fourrey C."/>
            <person name="LaButti K."/>
            <person name="Lindquist E.A."/>
            <person name="Lipzen A."/>
            <person name="Lundell T."/>
            <person name="Morin E."/>
            <person name="Murat C."/>
            <person name="Sun H."/>
            <person name="Tunlid A."/>
            <person name="Henrissat B."/>
            <person name="Grigoriev I.V."/>
            <person name="Hibbett D.S."/>
            <person name="Martin F."/>
            <person name="Nordberg H.P."/>
            <person name="Cantor M.N."/>
            <person name="Hua S.X."/>
        </authorList>
    </citation>
    <scope>NUCLEOTIDE SEQUENCE [LARGE SCALE GENOMIC DNA]</scope>
    <source>
        <strain evidence="1 2">441</strain>
    </source>
</reference>
<keyword evidence="2" id="KW-1185">Reference proteome</keyword>
<accession>A0A0C9YJX2</accession>
<dbReference type="AlphaFoldDB" id="A0A0C9YJX2"/>
<gene>
    <name evidence="1" type="ORF">PISMIDRAFT_688208</name>
</gene>
<dbReference type="OrthoDB" id="2269034at2759"/>
<name>A0A0C9YJX2_9AGAM</name>
<evidence type="ECO:0000313" key="1">
    <source>
        <dbReference type="EMBL" id="KIK14109.1"/>
    </source>
</evidence>
<protein>
    <submittedName>
        <fullName evidence="1">Uncharacterized protein</fullName>
    </submittedName>
</protein>
<reference evidence="2" key="2">
    <citation type="submission" date="2015-01" db="EMBL/GenBank/DDBJ databases">
        <title>Evolutionary Origins and Diversification of the Mycorrhizal Mutualists.</title>
        <authorList>
            <consortium name="DOE Joint Genome Institute"/>
            <consortium name="Mycorrhizal Genomics Consortium"/>
            <person name="Kohler A."/>
            <person name="Kuo A."/>
            <person name="Nagy L.G."/>
            <person name="Floudas D."/>
            <person name="Copeland A."/>
            <person name="Barry K.W."/>
            <person name="Cichocki N."/>
            <person name="Veneault-Fourrey C."/>
            <person name="LaButti K."/>
            <person name="Lindquist E.A."/>
            <person name="Lipzen A."/>
            <person name="Lundell T."/>
            <person name="Morin E."/>
            <person name="Murat C."/>
            <person name="Riley R."/>
            <person name="Ohm R."/>
            <person name="Sun H."/>
            <person name="Tunlid A."/>
            <person name="Henrissat B."/>
            <person name="Grigoriev I.V."/>
            <person name="Hibbett D.S."/>
            <person name="Martin F."/>
        </authorList>
    </citation>
    <scope>NUCLEOTIDE SEQUENCE [LARGE SCALE GENOMIC DNA]</scope>
    <source>
        <strain evidence="2">441</strain>
    </source>
</reference>